<reference evidence="2 3" key="1">
    <citation type="submission" date="2019-02" db="EMBL/GenBank/DDBJ databases">
        <title>Genomic Encyclopedia of Archaeal and Bacterial Type Strains, Phase II (KMG-II): from individual species to whole genera.</title>
        <authorList>
            <person name="Goeker M."/>
        </authorList>
    </citation>
    <scope>NUCLEOTIDE SEQUENCE [LARGE SCALE GENOMIC DNA]</scope>
    <source>
        <strain evidence="2 3">DSM 18328</strain>
    </source>
</reference>
<feature type="region of interest" description="Disordered" evidence="1">
    <location>
        <begin position="1"/>
        <end position="20"/>
    </location>
</feature>
<organism evidence="2 3">
    <name type="scientific">Natrinema hispanicum</name>
    <dbReference type="NCBI Taxonomy" id="392421"/>
    <lineage>
        <taxon>Archaea</taxon>
        <taxon>Methanobacteriati</taxon>
        <taxon>Methanobacteriota</taxon>
        <taxon>Stenosarchaea group</taxon>
        <taxon>Halobacteria</taxon>
        <taxon>Halobacteriales</taxon>
        <taxon>Natrialbaceae</taxon>
        <taxon>Natrinema</taxon>
    </lineage>
</organism>
<protein>
    <submittedName>
        <fullName evidence="2">Uncharacterized protein</fullName>
    </submittedName>
</protein>
<name>A0A482YGK4_9EURY</name>
<dbReference type="Proteomes" id="UP000291097">
    <property type="component" value="Unassembled WGS sequence"/>
</dbReference>
<gene>
    <name evidence="2" type="ORF">BDK88_0881</name>
</gene>
<dbReference type="EMBL" id="SHMP01000003">
    <property type="protein sequence ID" value="RZV11991.1"/>
    <property type="molecule type" value="Genomic_DNA"/>
</dbReference>
<evidence type="ECO:0000313" key="3">
    <source>
        <dbReference type="Proteomes" id="UP000291097"/>
    </source>
</evidence>
<evidence type="ECO:0000256" key="1">
    <source>
        <dbReference type="SAM" id="MobiDB-lite"/>
    </source>
</evidence>
<sequence>MDPQFQIPESGPVDANETEENHGNKAFLSLHLVLERRSVALEAVRIEIVRVLIRMIAVWK</sequence>
<evidence type="ECO:0000313" key="2">
    <source>
        <dbReference type="EMBL" id="RZV11991.1"/>
    </source>
</evidence>
<dbReference type="AlphaFoldDB" id="A0A482YGK4"/>
<proteinExistence type="predicted"/>
<comment type="caution">
    <text evidence="2">The sequence shown here is derived from an EMBL/GenBank/DDBJ whole genome shotgun (WGS) entry which is preliminary data.</text>
</comment>
<accession>A0A482YGK4</accession>